<comment type="caution">
    <text evidence="1">The sequence shown here is derived from an EMBL/GenBank/DDBJ whole genome shotgun (WGS) entry which is preliminary data.</text>
</comment>
<dbReference type="EMBL" id="JANHOG010002397">
    <property type="protein sequence ID" value="KAJ3523854.1"/>
    <property type="molecule type" value="Genomic_DNA"/>
</dbReference>
<dbReference type="Proteomes" id="UP001148662">
    <property type="component" value="Unassembled WGS sequence"/>
</dbReference>
<organism evidence="1 2">
    <name type="scientific">Phlebia brevispora</name>
    <dbReference type="NCBI Taxonomy" id="194682"/>
    <lineage>
        <taxon>Eukaryota</taxon>
        <taxon>Fungi</taxon>
        <taxon>Dikarya</taxon>
        <taxon>Basidiomycota</taxon>
        <taxon>Agaricomycotina</taxon>
        <taxon>Agaricomycetes</taxon>
        <taxon>Polyporales</taxon>
        <taxon>Meruliaceae</taxon>
        <taxon>Phlebia</taxon>
    </lineage>
</organism>
<protein>
    <submittedName>
        <fullName evidence="1">Uncharacterized protein</fullName>
    </submittedName>
</protein>
<proteinExistence type="predicted"/>
<sequence>MMVTDTPGTQQVTYAGPPATVDTPPAHRIDLSMLSPSARTSFTRVDTMVNDEDDGDDVHADEDDDVEPTESNNASQDNQEAPPVPQTPQVALTFLLMSGKRRSMTFEPETTVGRTKELVWNAWPKDWQDERPPAPSYLRILYLGKILQDEDTLTKVGFPTNIPSPAGQANSSSNPPIPTVVHLSIRSCPPPGAKDAPKKRGMRRNSGMLATAYTGGCPQVLIASFRGFATPGEDGAPGGEPGSASQHNLHAACAGSMLGGTLVIRSDTTPTDIGTQIWGETVIRCDRGRRPEDDVYP</sequence>
<reference evidence="1" key="1">
    <citation type="submission" date="2022-07" db="EMBL/GenBank/DDBJ databases">
        <title>Genome Sequence of Phlebia brevispora.</title>
        <authorList>
            <person name="Buettner E."/>
        </authorList>
    </citation>
    <scope>NUCLEOTIDE SEQUENCE</scope>
    <source>
        <strain evidence="1">MPL23</strain>
    </source>
</reference>
<keyword evidence="2" id="KW-1185">Reference proteome</keyword>
<accession>A0ACC1RSS4</accession>
<gene>
    <name evidence="1" type="ORF">NM688_g8658</name>
</gene>
<name>A0ACC1RSS4_9APHY</name>
<evidence type="ECO:0000313" key="2">
    <source>
        <dbReference type="Proteomes" id="UP001148662"/>
    </source>
</evidence>
<evidence type="ECO:0000313" key="1">
    <source>
        <dbReference type="EMBL" id="KAJ3523854.1"/>
    </source>
</evidence>